<dbReference type="Pfam" id="PF12733">
    <property type="entry name" value="Cadherin-like"/>
    <property type="match status" value="1"/>
</dbReference>
<dbReference type="EMBL" id="JACHWX010000003">
    <property type="protein sequence ID" value="MBB3054941.1"/>
    <property type="molecule type" value="Genomic_DNA"/>
</dbReference>
<evidence type="ECO:0008006" key="8">
    <source>
        <dbReference type="Google" id="ProtNLM"/>
    </source>
</evidence>
<keyword evidence="3" id="KW-0732">Signal</keyword>
<dbReference type="CDD" id="cd05819">
    <property type="entry name" value="NHL"/>
    <property type="match status" value="1"/>
</dbReference>
<dbReference type="InterPro" id="IPR001258">
    <property type="entry name" value="NHL_repeat"/>
</dbReference>
<dbReference type="GO" id="GO:0008270">
    <property type="term" value="F:zinc ion binding"/>
    <property type="evidence" value="ECO:0007669"/>
    <property type="project" value="UniProtKB-KW"/>
</dbReference>
<dbReference type="Proteomes" id="UP000539265">
    <property type="component" value="Unassembled WGS sequence"/>
</dbReference>
<dbReference type="Pfam" id="PF01436">
    <property type="entry name" value="NHL"/>
    <property type="match status" value="1"/>
</dbReference>
<dbReference type="Pfam" id="PF18962">
    <property type="entry name" value="Por_Secre_tail"/>
    <property type="match status" value="1"/>
</dbReference>
<accession>A0A839S9X3</accession>
<dbReference type="PROSITE" id="PS51125">
    <property type="entry name" value="NHL"/>
    <property type="match status" value="1"/>
</dbReference>
<dbReference type="InterPro" id="IPR050952">
    <property type="entry name" value="TRIM-NHL_E3_ligases"/>
</dbReference>
<feature type="domain" description="Cadherin-like beta-sandwich-like" evidence="4">
    <location>
        <begin position="29"/>
        <end position="119"/>
    </location>
</feature>
<proteinExistence type="predicted"/>
<dbReference type="InterPro" id="IPR011042">
    <property type="entry name" value="6-blade_b-propeller_TolB-like"/>
</dbReference>
<protein>
    <recommendedName>
        <fullName evidence="8">Non-specific serine/threonine protein kinase</fullName>
    </recommendedName>
</protein>
<gene>
    <name evidence="6" type="ORF">FHS11_001358</name>
</gene>
<keyword evidence="7" id="KW-1185">Reference proteome</keyword>
<dbReference type="PANTHER" id="PTHR24104:SF25">
    <property type="entry name" value="PROTEIN LIN-41"/>
    <property type="match status" value="1"/>
</dbReference>
<dbReference type="SUPFAM" id="SSF63829">
    <property type="entry name" value="Calcium-dependent phosphotriesterase"/>
    <property type="match status" value="1"/>
</dbReference>
<dbReference type="InterPro" id="IPR025883">
    <property type="entry name" value="Cadherin-like_domain"/>
</dbReference>
<dbReference type="NCBIfam" id="TIGR04183">
    <property type="entry name" value="Por_Secre_tail"/>
    <property type="match status" value="1"/>
</dbReference>
<reference evidence="6" key="1">
    <citation type="submission" date="2020-08" db="EMBL/GenBank/DDBJ databases">
        <title>Genomic Encyclopedia of Type Strains, Phase III (KMG-III): the genomes of soil and plant-associated and newly described type strains.</title>
        <authorList>
            <person name="Whitman W."/>
        </authorList>
    </citation>
    <scope>NUCLEOTIDE SEQUENCE [LARGE SCALE GENOMIC DNA]</scope>
    <source>
        <strain evidence="6">CECT 8628</strain>
    </source>
</reference>
<keyword evidence="1" id="KW-0677">Repeat</keyword>
<dbReference type="RefSeq" id="WP_183475851.1">
    <property type="nucleotide sequence ID" value="NZ_JACHWX010000003.1"/>
</dbReference>
<evidence type="ECO:0000256" key="3">
    <source>
        <dbReference type="SAM" id="SignalP"/>
    </source>
</evidence>
<dbReference type="GO" id="GO:0005509">
    <property type="term" value="F:calcium ion binding"/>
    <property type="evidence" value="ECO:0007669"/>
    <property type="project" value="InterPro"/>
</dbReference>
<dbReference type="PANTHER" id="PTHR24104">
    <property type="entry name" value="E3 UBIQUITIN-PROTEIN LIGASE NHLRC1-RELATED"/>
    <property type="match status" value="1"/>
</dbReference>
<dbReference type="Pfam" id="PF05345">
    <property type="entry name" value="He_PIG"/>
    <property type="match status" value="10"/>
</dbReference>
<comment type="caution">
    <text evidence="6">The sequence shown here is derived from an EMBL/GenBank/DDBJ whole genome shotgun (WGS) entry which is preliminary data.</text>
</comment>
<sequence length="2257" mass="229951">MKKSLLLFIISLSLVFISAKAVAANANLNSLAVSAGTLSPVFASGTYAYSISESSSTASITFTPVQTIGGSTIKINGTTVASGATSGAIALSAGTNTITIVVTSFGNTTETYTITVTRQNISYSGSPFTYYTGLTITSLTPTATGAPTYGVSPALPAGLAISATTGVISGTPTATASVATYTITATYSGAITATTTLSITVLASTISYTGSPFTYRAGTPISTLTSTEVGGNPAAYSGTLPAGLTLNTSTGDITGTPTTPTAATGYTITATYAGGVTATTTINITVLAPTISYTGSPFAYQTTVAISTLTPTVTGTVVSYSGTLPAGLTLNTTNGQITGTPTTVSAATAYTITANYAAGVTASTNITISVNLVPPAISYSPSTNIYNVATAITSLTPANTGGVIASFSISPGLPAGLSFDTTTGIISGTPTATSAATTYTITATNSGGSNSATVNLTVLMQLPVIYFSPASQVIAEGATIAPPIKPTNTGGAITSYSIDIPLPAGMSFSTSTGKITGSPTVPSTVTTYTVTATNAGGSASATITITVTPYPPNISYSPSTNIYTVGTAITPLTPTNTGGADTIYTVGPSLPAGLSFDTYAGTISGTPTAASPATTYTISGSNDGGSSTTTVTISCVVPSPPAISYSPATNTYTVGTAITPLTPANTGGAAVSYSIGTTLPAGLSFNTTTGIISGTPTTSTSATTYTITATNAAGSGSTTVTLTVLPKAPVISYSPSTNTYTKGTAITSLTPTNTGGAATSWSISTALPTGLSFNTSTGVISGTPTVTSATTTYTITATNAKGSATTTVTITVNSLAPNITYTPGTVTYTVGSTITPATPTNTGGVASSYAISGGTLPTGLSFSTSTGAISGAPTVVFPTTTFTITATNSSGSSSTNLIITVSPAAPIISYTPSTDVLTVGATMTTLTPTNTGGAVVGYSYATTGVSLTGATLSGPSLMTIDASGNIYVANYNNGTISRWNSSHTYLGTYTTGKAMTNPEGIVFDSSGNSYVEDTGAGAIYKFNSSGAYVSTIITGLNHPLGISIDASNNLYIATYVYTSPYTSSVTKYNTSGTLLQTISNTQMNESDGVAVDQSSGIIYVLNRALNVTGTNQGYVTYYNSSGTYLGTFSSGYNDPLAISVDPSGNVFVADSHNNQVKIYSSTGVLLNTLSGFTDVEGFTADGQGNLYVADFTNNTVKEYLSLGGYHINAPLPAGLTFSTTTGQISGTPTSSFPTTTYTITAYNITGSGSTTETLSCVISYDWVGVTSTDWNTASNWLSNVVPTSSNTAVIGVNRTFNYFPNVLTASGTVNVGAISFGNVGSQAPGVVVNTGATLNVLGPITYQSDASAGLGYTCTLSGAGTLTADSVLVIANTALGSAYTATMASSVTNFNISGNISLTSSDNGSVAYNPTFNVTGGTTKLTGVVETSNTALGTSTFGVVPASAATLQFVNSTALSGLSSTGTNVISFTNAGATVEYAGAAQTVYNSKSITGLSTGVTYQNIKFSGTGIKSVVGSSLSISGDFTNTLANDASNTVSLGGTVLFNGTTQSLAGGGGNGTGLGKVIFSGAGTKTMVSGSFYVYPTGVLTMSGNSTSTILNANGLLTLKSSATSTASVAAIPTGPSITGNVNVQRYITGGTGYRGYRLGSSPVYATTVSGNNVCSINYLQTYMYLTGSAGGGFDKTGNPTLYLFREDQTPSNLTFTSGNFWGVSAINNTPATTYTLTGSGTGNFNIPVGNGFLYFFRGNRNSASLTTETQPSYVTPVAVTTVTTGILNQGQVIVNNWYTPGSPYLGYTGTGTGTNYAVRGFNFVGNPYASSIDWESYNTTSSTTGIYANNVGITVYELNDVTNNYDVYQKGGIYTNHGTRTIVSGQGFFVLATSGTNPQLIFNETAKTTAQNTGQNLFMSTKDGLAALNNSNVDQHLRLQMVKDTIHTDDVYIGFNSGASSKFVDDEDAPYRPGNGQVSISSFSADGVKLAINKMPLPTLHDQTIPLFITAKAYGTYGLNLTEIAAIPQVYDVWLKDKFNKDSLDMRHNPSYTFDITADTNSYGSNRFELVIRENPLKMVHLLNFSATKAQNGAEAVWVTENEQNYTNFTVERSTDGGTTFNVLGGYASDAQGTYSYLDKNPANGANLYRLKIEDINGTISYSKVVTVMYGNGSSLVKTGILVYPNPAKSTLNLNIAPGFNSSTATPVTGSSTAYDIQIVNILGSVVTKATTNTQSWQTDVSSLMPGTYVVRVVNSSNNSTVGQGTFIKL</sequence>
<dbReference type="GO" id="GO:0016020">
    <property type="term" value="C:membrane"/>
    <property type="evidence" value="ECO:0007669"/>
    <property type="project" value="InterPro"/>
</dbReference>
<name>A0A839S9X3_9SPHI</name>
<evidence type="ECO:0000256" key="2">
    <source>
        <dbReference type="PROSITE-ProRule" id="PRU00504"/>
    </source>
</evidence>
<feature type="signal peptide" evidence="3">
    <location>
        <begin position="1"/>
        <end position="23"/>
    </location>
</feature>
<evidence type="ECO:0000259" key="4">
    <source>
        <dbReference type="Pfam" id="PF12733"/>
    </source>
</evidence>
<dbReference type="SUPFAM" id="SSF49313">
    <property type="entry name" value="Cadherin-like"/>
    <property type="match status" value="9"/>
</dbReference>
<dbReference type="Gene3D" id="2.60.40.10">
    <property type="entry name" value="Immunoglobulins"/>
    <property type="match status" value="9"/>
</dbReference>
<dbReference type="Gene3D" id="2.120.10.30">
    <property type="entry name" value="TolB, C-terminal domain"/>
    <property type="match status" value="1"/>
</dbReference>
<evidence type="ECO:0000313" key="7">
    <source>
        <dbReference type="Proteomes" id="UP000539265"/>
    </source>
</evidence>
<evidence type="ECO:0000259" key="5">
    <source>
        <dbReference type="Pfam" id="PF18962"/>
    </source>
</evidence>
<evidence type="ECO:0000256" key="1">
    <source>
        <dbReference type="ARBA" id="ARBA00022737"/>
    </source>
</evidence>
<organism evidence="6 7">
    <name type="scientific">Mucilaginibacter gotjawali</name>
    <dbReference type="NCBI Taxonomy" id="1550579"/>
    <lineage>
        <taxon>Bacteria</taxon>
        <taxon>Pseudomonadati</taxon>
        <taxon>Bacteroidota</taxon>
        <taxon>Sphingobacteriia</taxon>
        <taxon>Sphingobacteriales</taxon>
        <taxon>Sphingobacteriaceae</taxon>
        <taxon>Mucilaginibacter</taxon>
    </lineage>
</organism>
<dbReference type="Gene3D" id="2.40.10.500">
    <property type="match status" value="1"/>
</dbReference>
<evidence type="ECO:0000313" key="6">
    <source>
        <dbReference type="EMBL" id="MBB3054941.1"/>
    </source>
</evidence>
<dbReference type="InterPro" id="IPR015919">
    <property type="entry name" value="Cadherin-like_sf"/>
</dbReference>
<dbReference type="InterPro" id="IPR026444">
    <property type="entry name" value="Secre_tail"/>
</dbReference>
<dbReference type="InterPro" id="IPR013783">
    <property type="entry name" value="Ig-like_fold"/>
</dbReference>
<feature type="domain" description="Secretion system C-terminal sorting" evidence="5">
    <location>
        <begin position="2170"/>
        <end position="2247"/>
    </location>
</feature>
<feature type="chain" id="PRO_5032937176" description="Non-specific serine/threonine protein kinase" evidence="3">
    <location>
        <begin position="24"/>
        <end position="2257"/>
    </location>
</feature>
<feature type="repeat" description="NHL" evidence="2">
    <location>
        <begin position="1122"/>
        <end position="1162"/>
    </location>
</feature>